<proteinExistence type="inferred from homology"/>
<keyword evidence="7" id="KW-0239">DNA-directed DNA polymerase</keyword>
<organism evidence="12 13">
    <name type="scientific">Arthrobacter phage Seahorse</name>
    <dbReference type="NCBI Taxonomy" id="2419611"/>
    <lineage>
        <taxon>Viruses</taxon>
        <taxon>Duplodnaviria</taxon>
        <taxon>Heunggongvirae</taxon>
        <taxon>Uroviricota</taxon>
        <taxon>Caudoviricetes</taxon>
        <taxon>Seamegvirus</taxon>
        <taxon>Seamegvirus seahorse</taxon>
    </lineage>
</organism>
<dbReference type="GO" id="GO:0003677">
    <property type="term" value="F:DNA binding"/>
    <property type="evidence" value="ECO:0007669"/>
    <property type="project" value="UniProtKB-KW"/>
</dbReference>
<keyword evidence="8" id="KW-0238">DNA-binding</keyword>
<dbReference type="InterPro" id="IPR022634">
    <property type="entry name" value="DNA_polIII_beta_N"/>
</dbReference>
<reference evidence="12 13" key="1">
    <citation type="submission" date="2018-09" db="EMBL/GenBank/DDBJ databases">
        <authorList>
            <person name="Rimple P.A."/>
            <person name="Stoner T.H."/>
            <person name="Garlena R.A."/>
            <person name="Russell D.A."/>
            <person name="Pope W.H."/>
            <person name="Jacobs-Sera D."/>
            <person name="Hatfull G.F."/>
        </authorList>
    </citation>
    <scope>NUCLEOTIDE SEQUENCE [LARGE SCALE GENOMIC DNA]</scope>
</reference>
<dbReference type="InterPro" id="IPR022635">
    <property type="entry name" value="DNA_polIII_beta_C"/>
</dbReference>
<dbReference type="GeneID" id="77932150"/>
<evidence type="ECO:0000256" key="6">
    <source>
        <dbReference type="ARBA" id="ARBA00022705"/>
    </source>
</evidence>
<dbReference type="InterPro" id="IPR022637">
    <property type="entry name" value="DNA_polIII_beta_cen"/>
</dbReference>
<dbReference type="Pfam" id="PF02767">
    <property type="entry name" value="DNA_pol3_beta_2"/>
    <property type="match status" value="1"/>
</dbReference>
<evidence type="ECO:0000256" key="4">
    <source>
        <dbReference type="ARBA" id="ARBA00022679"/>
    </source>
</evidence>
<keyword evidence="5" id="KW-0548">Nucleotidyltransferase</keyword>
<dbReference type="GO" id="GO:0008408">
    <property type="term" value="F:3'-5' exonuclease activity"/>
    <property type="evidence" value="ECO:0007669"/>
    <property type="project" value="InterPro"/>
</dbReference>
<dbReference type="Proteomes" id="UP000272407">
    <property type="component" value="Segment"/>
</dbReference>
<dbReference type="SMART" id="SM00480">
    <property type="entry name" value="POL3Bc"/>
    <property type="match status" value="1"/>
</dbReference>
<evidence type="ECO:0000259" key="9">
    <source>
        <dbReference type="Pfam" id="PF00712"/>
    </source>
</evidence>
<feature type="domain" description="DNA polymerase III beta sliding clamp central" evidence="10">
    <location>
        <begin position="127"/>
        <end position="237"/>
    </location>
</feature>
<evidence type="ECO:0000256" key="2">
    <source>
        <dbReference type="ARBA" id="ARBA00010752"/>
    </source>
</evidence>
<dbReference type="PIRSF" id="PIRSF000804">
    <property type="entry name" value="DNA_pol_III_b"/>
    <property type="match status" value="1"/>
</dbReference>
<dbReference type="KEGG" id="vg:77932150"/>
<dbReference type="Gene3D" id="3.10.150.10">
    <property type="entry name" value="DNA Polymerase III, subunit A, domain 2"/>
    <property type="match status" value="3"/>
</dbReference>
<dbReference type="Pfam" id="PF02768">
    <property type="entry name" value="DNA_pol3_beta_3"/>
    <property type="match status" value="1"/>
</dbReference>
<dbReference type="GO" id="GO:0006271">
    <property type="term" value="P:DNA strand elongation involved in DNA replication"/>
    <property type="evidence" value="ECO:0007669"/>
    <property type="project" value="TreeGrafter"/>
</dbReference>
<comment type="similarity">
    <text evidence="2">Belongs to the beta sliding clamp family.</text>
</comment>
<evidence type="ECO:0000256" key="7">
    <source>
        <dbReference type="ARBA" id="ARBA00022932"/>
    </source>
</evidence>
<evidence type="ECO:0000256" key="8">
    <source>
        <dbReference type="ARBA" id="ARBA00023125"/>
    </source>
</evidence>
<dbReference type="GO" id="GO:0003887">
    <property type="term" value="F:DNA-directed DNA polymerase activity"/>
    <property type="evidence" value="ECO:0007669"/>
    <property type="project" value="UniProtKB-KW"/>
</dbReference>
<evidence type="ECO:0000256" key="1">
    <source>
        <dbReference type="ARBA" id="ARBA00004496"/>
    </source>
</evidence>
<dbReference type="SUPFAM" id="SSF55979">
    <property type="entry name" value="DNA clamp"/>
    <property type="match status" value="3"/>
</dbReference>
<dbReference type="GO" id="GO:0009360">
    <property type="term" value="C:DNA polymerase III complex"/>
    <property type="evidence" value="ECO:0007669"/>
    <property type="project" value="InterPro"/>
</dbReference>
<keyword evidence="3" id="KW-0963">Cytoplasm</keyword>
<evidence type="ECO:0000259" key="11">
    <source>
        <dbReference type="Pfam" id="PF02768"/>
    </source>
</evidence>
<evidence type="ECO:0000256" key="3">
    <source>
        <dbReference type="ARBA" id="ARBA00022490"/>
    </source>
</evidence>
<evidence type="ECO:0000313" key="12">
    <source>
        <dbReference type="EMBL" id="AYR01585.1"/>
    </source>
</evidence>
<dbReference type="PANTHER" id="PTHR30478">
    <property type="entry name" value="DNA POLYMERASE III SUBUNIT BETA"/>
    <property type="match status" value="1"/>
</dbReference>
<dbReference type="PANTHER" id="PTHR30478:SF0">
    <property type="entry name" value="BETA SLIDING CLAMP"/>
    <property type="match status" value="1"/>
</dbReference>
<keyword evidence="6" id="KW-0235">DNA replication</keyword>
<dbReference type="RefSeq" id="YP_010656271.1">
    <property type="nucleotide sequence ID" value="NC_070836.1"/>
</dbReference>
<dbReference type="InterPro" id="IPR001001">
    <property type="entry name" value="DNA_polIII_beta"/>
</dbReference>
<evidence type="ECO:0000259" key="10">
    <source>
        <dbReference type="Pfam" id="PF02767"/>
    </source>
</evidence>
<dbReference type="EMBL" id="MH910041">
    <property type="protein sequence ID" value="AYR01585.1"/>
    <property type="molecule type" value="Genomic_DNA"/>
</dbReference>
<dbReference type="NCBIfam" id="TIGR00663">
    <property type="entry name" value="dnan"/>
    <property type="match status" value="1"/>
</dbReference>
<sequence length="358" mass="37310">MKFTITADALADAAGFAAKAISARPAVPVLAGLLIEAVPTGLRISGFDYEKSARTQVAAEVAEPGTVLLQGKMFTEIIRKFGKKAVTITVDDKKATLAAGAAVFTMHAMPVSEFPPMPGLPAVAGTVDGDVFAAAVNQVIGAASTDGTLPILTAVQMVTEGDTLTLRATDRYRLAEVEIPWKSDGEDVELLLPSKWLGDIVKVLAGEATILADGSVVGIRTGNRATTSNVVDGDFPKIKTLFPSTLHTEITLDRASLADVVGRVALVAERNTPVRITSEGGELTVEAGTGEDATGREVIQCNVSGPDVTAAFNPGYLGWSLAATPSDEVILGFQENTAKPALIAGHEGLKHLLMPVRL</sequence>
<name>A0A3G3M570_9CAUD</name>
<evidence type="ECO:0000313" key="13">
    <source>
        <dbReference type="Proteomes" id="UP000272407"/>
    </source>
</evidence>
<keyword evidence="4" id="KW-0808">Transferase</keyword>
<keyword evidence="13" id="KW-1185">Reference proteome</keyword>
<gene>
    <name evidence="12" type="primary">85</name>
    <name evidence="12" type="ORF">PBI_SEAHORSE_85</name>
</gene>
<feature type="domain" description="DNA polymerase III beta sliding clamp N-terminal" evidence="9">
    <location>
        <begin position="1"/>
        <end position="118"/>
    </location>
</feature>
<accession>A0A3G3M570</accession>
<feature type="domain" description="DNA polymerase III beta sliding clamp C-terminal" evidence="11">
    <location>
        <begin position="239"/>
        <end position="357"/>
    </location>
</feature>
<dbReference type="Pfam" id="PF00712">
    <property type="entry name" value="DNA_pol3_beta"/>
    <property type="match status" value="1"/>
</dbReference>
<protein>
    <submittedName>
        <fullName evidence="12">DNA polymerase III beta subunit</fullName>
    </submittedName>
</protein>
<dbReference type="CDD" id="cd00140">
    <property type="entry name" value="beta_clamp"/>
    <property type="match status" value="1"/>
</dbReference>
<comment type="subcellular location">
    <subcellularLocation>
        <location evidence="1">Cytoplasm</location>
    </subcellularLocation>
</comment>
<dbReference type="InterPro" id="IPR046938">
    <property type="entry name" value="DNA_clamp_sf"/>
</dbReference>
<evidence type="ECO:0000256" key="5">
    <source>
        <dbReference type="ARBA" id="ARBA00022695"/>
    </source>
</evidence>